<dbReference type="InterPro" id="IPR002716">
    <property type="entry name" value="PIN_dom"/>
</dbReference>
<evidence type="ECO:0000313" key="3">
    <source>
        <dbReference type="Proteomes" id="UP000007437"/>
    </source>
</evidence>
<reference key="1">
    <citation type="submission" date="2010-09" db="EMBL/GenBank/DDBJ databases">
        <title>Complete genome sequence of Burkholderia rhizoxinica, the endosymbiont of the phytopathogenic fungus Rhizopus microsporus.</title>
        <authorList>
            <person name="Lackner G."/>
            <person name="Moebius N."/>
            <person name="Partida-Martinez L.P."/>
            <person name="Hertweck C."/>
        </authorList>
    </citation>
    <scope>NUCLEOTIDE SEQUENCE</scope>
    <source>
        <strain>HKI 454</strain>
    </source>
</reference>
<name>E5AW19_MYCRK</name>
<dbReference type="KEGG" id="brh:RBRH_00636"/>
<dbReference type="InterPro" id="IPR002850">
    <property type="entry name" value="PIN_toxin-like"/>
</dbReference>
<evidence type="ECO:0000313" key="2">
    <source>
        <dbReference type="EMBL" id="CBW77321.1"/>
    </source>
</evidence>
<dbReference type="Pfam" id="PF13470">
    <property type="entry name" value="PIN_3"/>
    <property type="match status" value="1"/>
</dbReference>
<sequence>MLMAGLRVVLDTNVLVSGLAYPSSVPGRIVAAWRQGGLEVALSHYILDEMVRVLPRLPRVGMTPAQIRDLADSFMLLADVVEPEGAQDASLRDSADQPVLLTLLAAKVQYLITGNKDLLALADRYPIVTPADFWRRHGN</sequence>
<organism evidence="2 3">
    <name type="scientific">Mycetohabitans rhizoxinica (strain DSM 19002 / CIP 109453 / HKI 454)</name>
    <name type="common">Paraburkholderia rhizoxinica</name>
    <dbReference type="NCBI Taxonomy" id="882378"/>
    <lineage>
        <taxon>Bacteria</taxon>
        <taxon>Pseudomonadati</taxon>
        <taxon>Pseudomonadota</taxon>
        <taxon>Betaproteobacteria</taxon>
        <taxon>Burkholderiales</taxon>
        <taxon>Burkholderiaceae</taxon>
        <taxon>Mycetohabitans</taxon>
    </lineage>
</organism>
<protein>
    <submittedName>
        <fullName evidence="2">PIN domain</fullName>
    </submittedName>
</protein>
<reference evidence="2 3" key="2">
    <citation type="journal article" date="2011" name="J. Bacteriol.">
        <title>Complete genome sequence of Burkholderia rhizoxinica, an endosymbiont of Rhizopus microsporus.</title>
        <authorList>
            <person name="Lackner G."/>
            <person name="Moebius N."/>
            <person name="Partida-Martinez L."/>
            <person name="Hertweck C."/>
        </authorList>
    </citation>
    <scope>NUCLEOTIDE SEQUENCE [LARGE SCALE GENOMIC DNA]</scope>
    <source>
        <strain evidence="3">DSM 19002 / CIP 109453 / HKI 454</strain>
        <plasmid evidence="2 3">pBRH02</plasmid>
    </source>
</reference>
<evidence type="ECO:0000259" key="1">
    <source>
        <dbReference type="Pfam" id="PF13470"/>
    </source>
</evidence>
<dbReference type="InterPro" id="IPR029060">
    <property type="entry name" value="PIN-like_dom_sf"/>
</dbReference>
<feature type="domain" description="PIN" evidence="1">
    <location>
        <begin position="7"/>
        <end position="117"/>
    </location>
</feature>
<dbReference type="AlphaFoldDB" id="E5AW19"/>
<dbReference type="NCBIfam" id="TIGR00305">
    <property type="entry name" value="putative toxin-antitoxin system toxin component, PIN family"/>
    <property type="match status" value="1"/>
</dbReference>
<dbReference type="Proteomes" id="UP000007437">
    <property type="component" value="Plasmid pBRH02"/>
</dbReference>
<dbReference type="PANTHER" id="PTHR34610">
    <property type="entry name" value="SSL7007 PROTEIN"/>
    <property type="match status" value="1"/>
</dbReference>
<dbReference type="PANTHER" id="PTHR34610:SF4">
    <property type="entry name" value="SLL8027 PROTEIN"/>
    <property type="match status" value="1"/>
</dbReference>
<dbReference type="SUPFAM" id="SSF88723">
    <property type="entry name" value="PIN domain-like"/>
    <property type="match status" value="1"/>
</dbReference>
<geneLocation type="plasmid" evidence="2 3">
    <name>pBRH02</name>
</geneLocation>
<accession>E5AW19</accession>
<dbReference type="HOGENOM" id="CLU_116617_3_0_4"/>
<proteinExistence type="predicted"/>
<gene>
    <name evidence="2" type="ordered locus">RBRH_00636</name>
</gene>
<keyword evidence="2" id="KW-0614">Plasmid</keyword>
<dbReference type="EMBL" id="FR687361">
    <property type="protein sequence ID" value="CBW77321.1"/>
    <property type="molecule type" value="Genomic_DNA"/>
</dbReference>